<name>A0ABV0U451_9TELE</name>
<dbReference type="EMBL" id="JAHRIQ010051984">
    <property type="protein sequence ID" value="MEQ2238462.1"/>
    <property type="molecule type" value="Genomic_DNA"/>
</dbReference>
<comment type="caution">
    <text evidence="2">The sequence shown here is derived from an EMBL/GenBank/DDBJ whole genome shotgun (WGS) entry which is preliminary data.</text>
</comment>
<evidence type="ECO:0000256" key="1">
    <source>
        <dbReference type="SAM" id="MobiDB-lite"/>
    </source>
</evidence>
<protein>
    <submittedName>
        <fullName evidence="2">Uncharacterized protein</fullName>
    </submittedName>
</protein>
<gene>
    <name evidence="2" type="ORF">ILYODFUR_033330</name>
</gene>
<sequence length="171" mass="20105">MSQTTLRWRKIGQTELWQEHAFKSLFLHNLHERVQYDVTMYCRTKTMSMQEIRKYAQMAWETRARPTKGSESEATVLQVQTERTSLALEGQDMPSAGTHVKNRFREQRRFGLQDRGVGNERQPKSGKPDNPRSSRRPDHQARPKCKTDGKGWNRHAEGILGKEMEMLYARW</sequence>
<organism evidence="2 3">
    <name type="scientific">Ilyodon furcidens</name>
    <name type="common">goldbreast splitfin</name>
    <dbReference type="NCBI Taxonomy" id="33524"/>
    <lineage>
        <taxon>Eukaryota</taxon>
        <taxon>Metazoa</taxon>
        <taxon>Chordata</taxon>
        <taxon>Craniata</taxon>
        <taxon>Vertebrata</taxon>
        <taxon>Euteleostomi</taxon>
        <taxon>Actinopterygii</taxon>
        <taxon>Neopterygii</taxon>
        <taxon>Teleostei</taxon>
        <taxon>Neoteleostei</taxon>
        <taxon>Acanthomorphata</taxon>
        <taxon>Ovalentaria</taxon>
        <taxon>Atherinomorphae</taxon>
        <taxon>Cyprinodontiformes</taxon>
        <taxon>Goodeidae</taxon>
        <taxon>Ilyodon</taxon>
    </lineage>
</organism>
<evidence type="ECO:0000313" key="3">
    <source>
        <dbReference type="Proteomes" id="UP001482620"/>
    </source>
</evidence>
<feature type="region of interest" description="Disordered" evidence="1">
    <location>
        <begin position="84"/>
        <end position="156"/>
    </location>
</feature>
<keyword evidence="3" id="KW-1185">Reference proteome</keyword>
<evidence type="ECO:0000313" key="2">
    <source>
        <dbReference type="EMBL" id="MEQ2238462.1"/>
    </source>
</evidence>
<proteinExistence type="predicted"/>
<accession>A0ABV0U451</accession>
<feature type="compositionally biased region" description="Basic and acidic residues" evidence="1">
    <location>
        <begin position="103"/>
        <end position="156"/>
    </location>
</feature>
<reference evidence="2 3" key="1">
    <citation type="submission" date="2021-06" db="EMBL/GenBank/DDBJ databases">
        <authorList>
            <person name="Palmer J.M."/>
        </authorList>
    </citation>
    <scope>NUCLEOTIDE SEQUENCE [LARGE SCALE GENOMIC DNA]</scope>
    <source>
        <strain evidence="3">if_2019</strain>
        <tissue evidence="2">Muscle</tissue>
    </source>
</reference>
<dbReference type="Proteomes" id="UP001482620">
    <property type="component" value="Unassembled WGS sequence"/>
</dbReference>